<dbReference type="PANTHER" id="PTHR33099:SF7">
    <property type="entry name" value="MYND-TYPE DOMAIN-CONTAINING PROTEIN"/>
    <property type="match status" value="1"/>
</dbReference>
<accession>A0A8H6XI02</accession>
<organism evidence="2 3">
    <name type="scientific">Mycena sanguinolenta</name>
    <dbReference type="NCBI Taxonomy" id="230812"/>
    <lineage>
        <taxon>Eukaryota</taxon>
        <taxon>Fungi</taxon>
        <taxon>Dikarya</taxon>
        <taxon>Basidiomycota</taxon>
        <taxon>Agaricomycotina</taxon>
        <taxon>Agaricomycetes</taxon>
        <taxon>Agaricomycetidae</taxon>
        <taxon>Agaricales</taxon>
        <taxon>Marasmiineae</taxon>
        <taxon>Mycenaceae</taxon>
        <taxon>Mycena</taxon>
    </lineage>
</organism>
<dbReference type="OrthoDB" id="3266192at2759"/>
<dbReference type="EMBL" id="JACAZH010000029">
    <property type="protein sequence ID" value="KAF7340846.1"/>
    <property type="molecule type" value="Genomic_DNA"/>
</dbReference>
<gene>
    <name evidence="2" type="ORF">MSAN_02114100</name>
</gene>
<comment type="caution">
    <text evidence="2">The sequence shown here is derived from an EMBL/GenBank/DDBJ whole genome shotgun (WGS) entry which is preliminary data.</text>
</comment>
<feature type="region of interest" description="Disordered" evidence="1">
    <location>
        <begin position="27"/>
        <end position="47"/>
    </location>
</feature>
<name>A0A8H6XI02_9AGAR</name>
<reference evidence="2" key="1">
    <citation type="submission" date="2020-05" db="EMBL/GenBank/DDBJ databases">
        <title>Mycena genomes resolve the evolution of fungal bioluminescence.</title>
        <authorList>
            <person name="Tsai I.J."/>
        </authorList>
    </citation>
    <scope>NUCLEOTIDE SEQUENCE</scope>
    <source>
        <strain evidence="2">160909Yilan</strain>
    </source>
</reference>
<dbReference type="Proteomes" id="UP000623467">
    <property type="component" value="Unassembled WGS sequence"/>
</dbReference>
<evidence type="ECO:0000313" key="2">
    <source>
        <dbReference type="EMBL" id="KAF7340846.1"/>
    </source>
</evidence>
<evidence type="ECO:0000256" key="1">
    <source>
        <dbReference type="SAM" id="MobiDB-lite"/>
    </source>
</evidence>
<feature type="compositionally biased region" description="Acidic residues" evidence="1">
    <location>
        <begin position="34"/>
        <end position="47"/>
    </location>
</feature>
<dbReference type="PANTHER" id="PTHR33099">
    <property type="entry name" value="FE2OG DIOXYGENASE DOMAIN-CONTAINING PROTEIN"/>
    <property type="match status" value="1"/>
</dbReference>
<proteinExistence type="predicted"/>
<keyword evidence="3" id="KW-1185">Reference proteome</keyword>
<dbReference type="AlphaFoldDB" id="A0A8H6XI02"/>
<feature type="region of interest" description="Disordered" evidence="1">
    <location>
        <begin position="1"/>
        <end position="20"/>
    </location>
</feature>
<evidence type="ECO:0000313" key="3">
    <source>
        <dbReference type="Proteomes" id="UP000623467"/>
    </source>
</evidence>
<protein>
    <submittedName>
        <fullName evidence="2">Uncharacterized protein</fullName>
    </submittedName>
</protein>
<sequence length="1160" mass="129075">MCIPDGSEDQGARGGKQVLPKQFPTATNVFSGFESDEEGDEGEEDEELEPLIAPSTDIKADFEDVLKNGFDFDGIFAFAKRYKMGDAPNPCLSIDGLGTIGIPLGIREARAIIAASKPVRRTENDTKTSGIWELPSKKVHFKNPAWDTWIQTKAGEQASTALTGDADFKPSFILKKLVIHDQSSQTTHHKEPINDDESNRKIGDFIVILPSQFEGAQLQLHHEGQVKILNFARKSELWTSIVAAYSGVEHTLAGVTSGYRLSLVYSLVQPITHVGYRPILPEMRGAVQKLQHILRSWKQMSPDEAPTLLAPLLQYDYSLTNFSAKSLTGSDALLLSYLYPLARELKFRVYLAHVKVAVSTRSAAKDSDYRRSRRFAYDGCEDFDPYDYFDDNELEFLGDYHTREEASRVVVTETMDLRGMPVTVALDLHSEALNGSVTDRDPQFERYNHTSSMRIRVYPRAVLLIWPKGSNTDLSVSVGDIYHYVCNALQSSQTVSPTDREKKLIDRLLQCCHTLSKSPVQEFEKRCNQTKLKTTVRVLGESAARWNDAQVLLRTLKACGVDKNADLMGLEGFASAYQTFEWDVLEDFYGQVIANDKSNARRRALLDRLTEIGAEHKDAEVVSWCKDQADRMLRSLGKVDAAQIPWLVDLGLSRGGEFLRDVIFPQLCAQKLDQTFWMSFLQQIKQNIDAIPATSPDVADGLIVDCVTQTVRSLPAFPTKDIEPSYLWKPARQEKNSDAILEVIALCIDIKTEPLCAEIFTNMRDGARRGVYSPSFPPWLYYADLYPPLVQYTQDAAALDAIFRPFFVDVIDSMVSAARQSPDGKPIIPCPLTDAHKCVIMNAARKAGGITILKERMTAATLKGHDSRTIQALVHTIREEFPRKELQEGVPRQAYDDLIKALVRLAIDTFNTSSLCKKPYLSADKMLKMLKFCFKVGEKNQSRRLLLRFVPPPNGSTKKAHVSGVLAPFVSVLGQYLLSQRLDFQTEPYTRFAAAVIEAFAEVVMGEKPIEPVPIALRQTIGCQSCEECDKLKSFFLSDAPTIRLSPAPGGVTWETLKNGSPHTLLVKKPPSMTAVARWRANSQAGKTLLQELGDIATQARILGAAYPVVYARIHGEEAPLVPHGPMPVANASQILNAPKRRAAADVPIAASVSKKPRIS</sequence>